<evidence type="ECO:0000313" key="3">
    <source>
        <dbReference type="Proteomes" id="UP000036938"/>
    </source>
</evidence>
<protein>
    <recommendedName>
        <fullName evidence="4">Antitoxin</fullName>
    </recommendedName>
</protein>
<evidence type="ECO:0000256" key="1">
    <source>
        <dbReference type="ARBA" id="ARBA00009981"/>
    </source>
</evidence>
<evidence type="ECO:0008006" key="4">
    <source>
        <dbReference type="Google" id="ProtNLM"/>
    </source>
</evidence>
<dbReference type="Proteomes" id="UP000036938">
    <property type="component" value="Unassembled WGS sequence"/>
</dbReference>
<dbReference type="AlphaFoldDB" id="A0A0L1JU31"/>
<dbReference type="OrthoDB" id="7872948at2"/>
<dbReference type="SUPFAM" id="SSF143120">
    <property type="entry name" value="YefM-like"/>
    <property type="match status" value="1"/>
</dbReference>
<comment type="caution">
    <text evidence="2">The sequence shown here is derived from an EMBL/GenBank/DDBJ whole genome shotgun (WGS) entry which is preliminary data.</text>
</comment>
<gene>
    <name evidence="2" type="ORF">ATO11_00700</name>
</gene>
<name>A0A0L1JU31_9RHOB</name>
<dbReference type="EMBL" id="AQQZ01000001">
    <property type="protein sequence ID" value="KNG95197.1"/>
    <property type="molecule type" value="Genomic_DNA"/>
</dbReference>
<proteinExistence type="inferred from homology"/>
<dbReference type="InterPro" id="IPR036165">
    <property type="entry name" value="YefM-like_sf"/>
</dbReference>
<dbReference type="RefSeq" id="WP_050528915.1">
    <property type="nucleotide sequence ID" value="NZ_AQQZ01000001.1"/>
</dbReference>
<evidence type="ECO:0000313" key="2">
    <source>
        <dbReference type="EMBL" id="KNG95197.1"/>
    </source>
</evidence>
<comment type="similarity">
    <text evidence="1">Belongs to the phD/YefM antitoxin family.</text>
</comment>
<keyword evidence="3" id="KW-1185">Reference proteome</keyword>
<sequence>MTLAPYQIVPLTDFRRDCSRWTGWVRSEGGRVWISRHGRCEAALVPMFQCERLEKFERRSLADERARIEACYARWKRAMTDEDGFTPFEWGEFGKGTEW</sequence>
<dbReference type="Gene3D" id="3.40.1620.10">
    <property type="entry name" value="YefM-like domain"/>
    <property type="match status" value="1"/>
</dbReference>
<organism evidence="2 3">
    <name type="scientific">Pseudaestuariivita atlantica</name>
    <dbReference type="NCBI Taxonomy" id="1317121"/>
    <lineage>
        <taxon>Bacteria</taxon>
        <taxon>Pseudomonadati</taxon>
        <taxon>Pseudomonadota</taxon>
        <taxon>Alphaproteobacteria</taxon>
        <taxon>Rhodobacterales</taxon>
        <taxon>Paracoccaceae</taxon>
        <taxon>Pseudaestuariivita</taxon>
    </lineage>
</organism>
<accession>A0A0L1JU31</accession>
<reference evidence="2 3" key="1">
    <citation type="journal article" date="2015" name="Int. J. Syst. Evol. Microbiol.">
        <title>Aestuariivita atlantica sp. nov., isolated from deep sea sediment of the Atlantic Ocean.</title>
        <authorList>
            <person name="Li G."/>
            <person name="Lai Q."/>
            <person name="Du Y."/>
            <person name="Liu X."/>
            <person name="Sun F."/>
            <person name="Shao Z."/>
        </authorList>
    </citation>
    <scope>NUCLEOTIDE SEQUENCE [LARGE SCALE GENOMIC DNA]</scope>
    <source>
        <strain evidence="2 3">22II-S11-z3</strain>
    </source>
</reference>